<feature type="transmembrane region" description="Helical" evidence="1">
    <location>
        <begin position="260"/>
        <end position="288"/>
    </location>
</feature>
<comment type="caution">
    <text evidence="2">The sequence shown here is derived from an EMBL/GenBank/DDBJ whole genome shotgun (WGS) entry which is preliminary data.</text>
</comment>
<evidence type="ECO:0000256" key="1">
    <source>
        <dbReference type="SAM" id="Phobius"/>
    </source>
</evidence>
<protein>
    <submittedName>
        <fullName evidence="2">Uncharacterized protein</fullName>
    </submittedName>
</protein>
<reference evidence="2 3" key="1">
    <citation type="submission" date="2015-11" db="EMBL/GenBank/DDBJ databases">
        <title>Genomic analysis of 38 Legionella species identifies large and diverse effector repertoires.</title>
        <authorList>
            <person name="Burstein D."/>
            <person name="Amaro F."/>
            <person name="Zusman T."/>
            <person name="Lifshitz Z."/>
            <person name="Cohen O."/>
            <person name="Gilbert J.A."/>
            <person name="Pupko T."/>
            <person name="Shuman H.A."/>
            <person name="Segal G."/>
        </authorList>
    </citation>
    <scope>NUCLEOTIDE SEQUENCE [LARGE SCALE GENOMIC DNA]</scope>
    <source>
        <strain evidence="2 3">ATCC 49505</strain>
    </source>
</reference>
<keyword evidence="3" id="KW-1185">Reference proteome</keyword>
<dbReference type="EMBL" id="LNYK01000034">
    <property type="protein sequence ID" value="KTD19581.1"/>
    <property type="molecule type" value="Genomic_DNA"/>
</dbReference>
<sequence length="335" mass="36366">MALHYISGRIDENSFQQFCERQKIDPQKAVYIFPGNNGHHGKNHNLYSYKNGAGLAVLAGQLTAKGRPVLSLPTTGMESWSENEDIKRTVSGAIADLWRAYGAGYDLVLPVREHGNQNYFSKALDKTSLEPNFWGGIQKSPNKPLADHYIAHLNLLAQFSAIENEEEKNQFLKALAKNHPALHAAFLEGQKMLPEDPWLRQPEKKTSAIKKPIPAKQDIKAPLKQETKTSPELEQHTVRISEISLEPASKKSDAPRASTVLMIGSGLLAAGGAVGLLLGSLAMAGVISLFFPPLVFLIAGGAAAAAGLAGFGIFAVKRLLEKDTEVPDCTVQIIK</sequence>
<feature type="transmembrane region" description="Helical" evidence="1">
    <location>
        <begin position="294"/>
        <end position="316"/>
    </location>
</feature>
<dbReference type="OrthoDB" id="5634947at2"/>
<gene>
    <name evidence="2" type="ORF">Llon_2161</name>
</gene>
<keyword evidence="1" id="KW-0472">Membrane</keyword>
<dbReference type="RefSeq" id="WP_058530133.1">
    <property type="nucleotide sequence ID" value="NZ_CAAAHZ010000002.1"/>
</dbReference>
<dbReference type="PATRIC" id="fig|45068.5.peg.2352"/>
<dbReference type="Proteomes" id="UP000054997">
    <property type="component" value="Unassembled WGS sequence"/>
</dbReference>
<accession>A0A0W0VI94</accession>
<dbReference type="AlphaFoldDB" id="A0A0W0VI94"/>
<proteinExistence type="predicted"/>
<dbReference type="STRING" id="45068.Llon_2161"/>
<keyword evidence="1" id="KW-0812">Transmembrane</keyword>
<keyword evidence="1" id="KW-1133">Transmembrane helix</keyword>
<evidence type="ECO:0000313" key="3">
    <source>
        <dbReference type="Proteomes" id="UP000054997"/>
    </source>
</evidence>
<organism evidence="2 3">
    <name type="scientific">Legionella londiniensis</name>
    <dbReference type="NCBI Taxonomy" id="45068"/>
    <lineage>
        <taxon>Bacteria</taxon>
        <taxon>Pseudomonadati</taxon>
        <taxon>Pseudomonadota</taxon>
        <taxon>Gammaproteobacteria</taxon>
        <taxon>Legionellales</taxon>
        <taxon>Legionellaceae</taxon>
        <taxon>Legionella</taxon>
    </lineage>
</organism>
<evidence type="ECO:0000313" key="2">
    <source>
        <dbReference type="EMBL" id="KTD19581.1"/>
    </source>
</evidence>
<name>A0A0W0VI94_9GAMM</name>